<reference evidence="8" key="2">
    <citation type="submission" date="2020-09" db="EMBL/GenBank/DDBJ databases">
        <authorList>
            <person name="Sun Q."/>
            <person name="Ohkuma M."/>
        </authorList>
    </citation>
    <scope>NUCLEOTIDE SEQUENCE</scope>
    <source>
        <strain evidence="8">JCM 13064</strain>
    </source>
</reference>
<evidence type="ECO:0000313" key="9">
    <source>
        <dbReference type="Proteomes" id="UP000645217"/>
    </source>
</evidence>
<feature type="transmembrane region" description="Helical" evidence="7">
    <location>
        <begin position="12"/>
        <end position="35"/>
    </location>
</feature>
<dbReference type="EMBL" id="BMNT01000033">
    <property type="protein sequence ID" value="GGL05198.1"/>
    <property type="molecule type" value="Genomic_DNA"/>
</dbReference>
<keyword evidence="4 7" id="KW-0812">Transmembrane</keyword>
<keyword evidence="5 7" id="KW-1133">Transmembrane helix</keyword>
<dbReference type="InterPro" id="IPR011701">
    <property type="entry name" value="MFS"/>
</dbReference>
<dbReference type="InterPro" id="IPR036259">
    <property type="entry name" value="MFS_trans_sf"/>
</dbReference>
<dbReference type="Gene3D" id="1.20.1250.20">
    <property type="entry name" value="MFS general substrate transporter like domains"/>
    <property type="match status" value="1"/>
</dbReference>
<feature type="transmembrane region" description="Helical" evidence="7">
    <location>
        <begin position="275"/>
        <end position="296"/>
    </location>
</feature>
<evidence type="ECO:0000256" key="7">
    <source>
        <dbReference type="SAM" id="Phobius"/>
    </source>
</evidence>
<protein>
    <submittedName>
        <fullName evidence="8">MFS transporter</fullName>
    </submittedName>
</protein>
<evidence type="ECO:0000256" key="5">
    <source>
        <dbReference type="ARBA" id="ARBA00022989"/>
    </source>
</evidence>
<sequence length="409" mass="42207">MRLIPEDRVQRWLAVGNLVNMAGTGAALSTLVVFLARAKHLELSQAAALLSVSGLIGVLGAVPLGQLSDRYGPRSVAIGTELTCAAATCALLLAWDVWVCALALTVKHLATSGNTAARATLMGKLVPPERRTALRAYQRSVTNVGFALGALGAGPALASGSTTALYALLAADAVTFCLSAFATARLPQVSRGAHRRRLAADALSDRGYLSMAVLNAAHTLNRAIVSIGVPLWVVYGSPLPHWAVSAAMMLNTSIIVVLQVPLSKQAEDIRGSRRALLIAGLCTAVGCGMFAVGGILSTAAVWPLFVVACLALAFGEILGAAAGWTLSYDLAPDDMLGQYQGVWQLVADGSSKAAGPAVIGWAVAAGALGWSALAAGFTAVSVVSPAAAGWASTRTRRHRAARRAEPWEV</sequence>
<accession>A0A917RFS5</accession>
<evidence type="ECO:0000256" key="4">
    <source>
        <dbReference type="ARBA" id="ARBA00022692"/>
    </source>
</evidence>
<dbReference type="GO" id="GO:0022857">
    <property type="term" value="F:transmembrane transporter activity"/>
    <property type="evidence" value="ECO:0007669"/>
    <property type="project" value="InterPro"/>
</dbReference>
<comment type="caution">
    <text evidence="8">The sequence shown here is derived from an EMBL/GenBank/DDBJ whole genome shotgun (WGS) entry which is preliminary data.</text>
</comment>
<evidence type="ECO:0000256" key="6">
    <source>
        <dbReference type="ARBA" id="ARBA00023136"/>
    </source>
</evidence>
<dbReference type="PANTHER" id="PTHR23517:SF3">
    <property type="entry name" value="INTEGRAL MEMBRANE TRANSPORT PROTEIN"/>
    <property type="match status" value="1"/>
</dbReference>
<evidence type="ECO:0000256" key="2">
    <source>
        <dbReference type="ARBA" id="ARBA00022448"/>
    </source>
</evidence>
<feature type="transmembrane region" description="Helical" evidence="7">
    <location>
        <begin position="302"/>
        <end position="326"/>
    </location>
</feature>
<dbReference type="InterPro" id="IPR050171">
    <property type="entry name" value="MFS_Transporters"/>
</dbReference>
<proteinExistence type="predicted"/>
<keyword evidence="9" id="KW-1185">Reference proteome</keyword>
<keyword evidence="6 7" id="KW-0472">Membrane</keyword>
<feature type="transmembrane region" description="Helical" evidence="7">
    <location>
        <begin position="47"/>
        <end position="65"/>
    </location>
</feature>
<feature type="transmembrane region" description="Helical" evidence="7">
    <location>
        <begin position="164"/>
        <end position="186"/>
    </location>
</feature>
<dbReference type="PANTHER" id="PTHR23517">
    <property type="entry name" value="RESISTANCE PROTEIN MDTM, PUTATIVE-RELATED-RELATED"/>
    <property type="match status" value="1"/>
</dbReference>
<organism evidence="8 9">
    <name type="scientific">Sphaerisporangium melleum</name>
    <dbReference type="NCBI Taxonomy" id="321316"/>
    <lineage>
        <taxon>Bacteria</taxon>
        <taxon>Bacillati</taxon>
        <taxon>Actinomycetota</taxon>
        <taxon>Actinomycetes</taxon>
        <taxon>Streptosporangiales</taxon>
        <taxon>Streptosporangiaceae</taxon>
        <taxon>Sphaerisporangium</taxon>
    </lineage>
</organism>
<dbReference type="RefSeq" id="WP_189165865.1">
    <property type="nucleotide sequence ID" value="NZ_BMNT01000033.1"/>
</dbReference>
<keyword evidence="2" id="KW-0813">Transport</keyword>
<dbReference type="AlphaFoldDB" id="A0A917RFS5"/>
<dbReference type="SUPFAM" id="SSF103473">
    <property type="entry name" value="MFS general substrate transporter"/>
    <property type="match status" value="1"/>
</dbReference>
<keyword evidence="3" id="KW-1003">Cell membrane</keyword>
<comment type="subcellular location">
    <subcellularLocation>
        <location evidence="1">Cell membrane</location>
        <topology evidence="1">Multi-pass membrane protein</topology>
    </subcellularLocation>
</comment>
<dbReference type="Pfam" id="PF07690">
    <property type="entry name" value="MFS_1"/>
    <property type="match status" value="1"/>
</dbReference>
<dbReference type="GO" id="GO:0005886">
    <property type="term" value="C:plasma membrane"/>
    <property type="evidence" value="ECO:0007669"/>
    <property type="project" value="UniProtKB-SubCell"/>
</dbReference>
<dbReference type="Proteomes" id="UP000645217">
    <property type="component" value="Unassembled WGS sequence"/>
</dbReference>
<gene>
    <name evidence="8" type="ORF">GCM10007964_54250</name>
</gene>
<feature type="transmembrane region" description="Helical" evidence="7">
    <location>
        <begin position="207"/>
        <end position="235"/>
    </location>
</feature>
<evidence type="ECO:0000256" key="3">
    <source>
        <dbReference type="ARBA" id="ARBA00022475"/>
    </source>
</evidence>
<reference evidence="8" key="1">
    <citation type="journal article" date="2014" name="Int. J. Syst. Evol. Microbiol.">
        <title>Complete genome sequence of Corynebacterium casei LMG S-19264T (=DSM 44701T), isolated from a smear-ripened cheese.</title>
        <authorList>
            <consortium name="US DOE Joint Genome Institute (JGI-PGF)"/>
            <person name="Walter F."/>
            <person name="Albersmeier A."/>
            <person name="Kalinowski J."/>
            <person name="Ruckert C."/>
        </authorList>
    </citation>
    <scope>NUCLEOTIDE SEQUENCE</scope>
    <source>
        <strain evidence="8">JCM 13064</strain>
    </source>
</reference>
<name>A0A917RFS5_9ACTN</name>
<evidence type="ECO:0000256" key="1">
    <source>
        <dbReference type="ARBA" id="ARBA00004651"/>
    </source>
</evidence>
<evidence type="ECO:0000313" key="8">
    <source>
        <dbReference type="EMBL" id="GGL05198.1"/>
    </source>
</evidence>
<feature type="transmembrane region" description="Helical" evidence="7">
    <location>
        <begin position="140"/>
        <end position="158"/>
    </location>
</feature>